<evidence type="ECO:0000256" key="6">
    <source>
        <dbReference type="ARBA" id="ARBA00022833"/>
    </source>
</evidence>
<protein>
    <submittedName>
        <fullName evidence="9">Dipeptidase</fullName>
    </submittedName>
</protein>
<dbReference type="Pfam" id="PF01546">
    <property type="entry name" value="Peptidase_M20"/>
    <property type="match status" value="1"/>
</dbReference>
<dbReference type="SUPFAM" id="SSF55031">
    <property type="entry name" value="Bacterial exopeptidase dimerisation domain"/>
    <property type="match status" value="1"/>
</dbReference>
<dbReference type="STRING" id="626369.HMPREF0446_01423"/>
<dbReference type="InterPro" id="IPR036264">
    <property type="entry name" value="Bact_exopeptidase_dim_dom"/>
</dbReference>
<evidence type="ECO:0000256" key="3">
    <source>
        <dbReference type="ARBA" id="ARBA00022670"/>
    </source>
</evidence>
<keyword evidence="5" id="KW-0378">Hydrolase</keyword>
<evidence type="ECO:0000256" key="5">
    <source>
        <dbReference type="ARBA" id="ARBA00022801"/>
    </source>
</evidence>
<dbReference type="HOGENOM" id="CLU_031786_0_0_9"/>
<dbReference type="GO" id="GO:0008270">
    <property type="term" value="F:zinc ion binding"/>
    <property type="evidence" value="ECO:0007669"/>
    <property type="project" value="InterPro"/>
</dbReference>
<sequence length="383" mass="42906">MGIREDLVKALENIQPELHKAIERLVAIESVRGESLPEAPYGQGPKQALLEVLALAEELGFETKNLDNKIGYAQYGDTREDGEYYGIFGHVDVMPLGAGWESPALKATKRDGKIFGRGVLDNKGPILSNLFALYVLKEKGIQFDSPIRIVFGTNEETGFGCVKHYLTKEQPPTFGWTPDCKWPVVYGERGRLKVRLSTSLEQISALYDFTNQYLLHTTHQGVELGINYSDEDFGMMQLRGYTVGIEEERHFVEWTMSYPASVTKEQLLSDIRKHIPEGSRLEEISSWKPVLYDKDSKYVQTLQKVYQEVVDGNATPVTTTGGTYAKIIPNIIAYGPSFPGQRDIAHLPNEWIGIEDLKVNTIIYGLALYELSFITTSLEGGKG</sequence>
<evidence type="ECO:0000256" key="1">
    <source>
        <dbReference type="ARBA" id="ARBA00001947"/>
    </source>
</evidence>
<dbReference type="EMBL" id="ACRF02000003">
    <property type="protein sequence ID" value="EEW92578.1"/>
    <property type="molecule type" value="Genomic_DNA"/>
</dbReference>
<dbReference type="Proteomes" id="UP000002939">
    <property type="component" value="Unassembled WGS sequence"/>
</dbReference>
<dbReference type="GO" id="GO:0016805">
    <property type="term" value="F:dipeptidase activity"/>
    <property type="evidence" value="ECO:0007669"/>
    <property type="project" value="UniProtKB-KW"/>
</dbReference>
<keyword evidence="8" id="KW-0482">Metalloprotease</keyword>
<dbReference type="InterPro" id="IPR050072">
    <property type="entry name" value="Peptidase_M20A"/>
</dbReference>
<dbReference type="SUPFAM" id="SSF53187">
    <property type="entry name" value="Zn-dependent exopeptidases"/>
    <property type="match status" value="1"/>
</dbReference>
<dbReference type="PANTHER" id="PTHR43808">
    <property type="entry name" value="ACETYLORNITHINE DEACETYLASE"/>
    <property type="match status" value="1"/>
</dbReference>
<keyword evidence="10" id="KW-1185">Reference proteome</keyword>
<proteinExistence type="inferred from homology"/>
<evidence type="ECO:0000256" key="2">
    <source>
        <dbReference type="ARBA" id="ARBA00006247"/>
    </source>
</evidence>
<evidence type="ECO:0000313" key="10">
    <source>
        <dbReference type="Proteomes" id="UP000002939"/>
    </source>
</evidence>
<comment type="similarity">
    <text evidence="2">Belongs to the peptidase M20A family.</text>
</comment>
<reference evidence="9" key="1">
    <citation type="submission" date="2009-09" db="EMBL/GenBank/DDBJ databases">
        <authorList>
            <consortium name="The Broad Institute Genome Sequencing Platform"/>
            <person name="Ward D."/>
            <person name="Feldgarden M."/>
            <person name="Earl A."/>
            <person name="Young S.K."/>
            <person name="Zeng Q."/>
            <person name="Koehrsen M."/>
            <person name="Alvarado L."/>
            <person name="Berlin A."/>
            <person name="Bochicchio J."/>
            <person name="Borenstein D."/>
            <person name="Chapman S.B."/>
            <person name="Chen Z."/>
            <person name="Engels R."/>
            <person name="Freedman E."/>
            <person name="Gellesch M."/>
            <person name="Goldberg J."/>
            <person name="Griggs A."/>
            <person name="Gujja S."/>
            <person name="Heilman E."/>
            <person name="Heiman D."/>
            <person name="Hepburn T."/>
            <person name="Howarth C."/>
            <person name="Jen D."/>
            <person name="Larson L."/>
            <person name="Lewis B."/>
            <person name="Mehta T."/>
            <person name="Park D."/>
            <person name="Pearson M."/>
            <person name="Roberts A."/>
            <person name="Saif S."/>
            <person name="Shea T."/>
            <person name="Shenoy N."/>
            <person name="Sisk P."/>
            <person name="Stolte C."/>
            <person name="Sykes S."/>
            <person name="Thomson T."/>
            <person name="Walk T."/>
            <person name="White J."/>
            <person name="Yandava C."/>
            <person name="Sibley C.D."/>
            <person name="Field T.R."/>
            <person name="Grinwis M."/>
            <person name="Eshaghurshan C.S."/>
            <person name="Surette M.G."/>
            <person name="Haas B."/>
            <person name="Nusbaum C."/>
            <person name="Birren B."/>
        </authorList>
    </citation>
    <scope>NUCLEOTIDE SEQUENCE [LARGE SCALE GENOMIC DNA]</scope>
    <source>
        <strain evidence="9">ATCC 700633</strain>
    </source>
</reference>
<evidence type="ECO:0000256" key="7">
    <source>
        <dbReference type="ARBA" id="ARBA00022997"/>
    </source>
</evidence>
<keyword evidence="7" id="KW-0224">Dipeptidase</keyword>
<dbReference type="GO" id="GO:0006526">
    <property type="term" value="P:L-arginine biosynthetic process"/>
    <property type="evidence" value="ECO:0007669"/>
    <property type="project" value="TreeGrafter"/>
</dbReference>
<keyword evidence="6" id="KW-0862">Zinc</keyword>
<keyword evidence="4" id="KW-0479">Metal-binding</keyword>
<evidence type="ECO:0000256" key="4">
    <source>
        <dbReference type="ARBA" id="ARBA00022723"/>
    </source>
</evidence>
<gene>
    <name evidence="9" type="ORF">HMPREF0446_01423</name>
</gene>
<dbReference type="eggNOG" id="COG0624">
    <property type="taxonomic scope" value="Bacteria"/>
</dbReference>
<dbReference type="RefSeq" id="WP_006703699.1">
    <property type="nucleotide sequence ID" value="NZ_KI391971.1"/>
</dbReference>
<comment type="cofactor">
    <cofactor evidence="1">
        <name>Zn(2+)</name>
        <dbReference type="ChEBI" id="CHEBI:29105"/>
    </cofactor>
</comment>
<dbReference type="InterPro" id="IPR002933">
    <property type="entry name" value="Peptidase_M20"/>
</dbReference>
<dbReference type="OrthoDB" id="9761532at2"/>
<keyword evidence="3" id="KW-0645">Protease</keyword>
<reference evidence="9" key="2">
    <citation type="submission" date="2011-10" db="EMBL/GenBank/DDBJ databases">
        <title>The Genome Sequence of Granulicatella elegans ATCC 700633.</title>
        <authorList>
            <consortium name="The Broad Institute Genome Sequencing Platform"/>
            <consortium name="The Broad Institute Genome Sequencing Center for Infectious Disease"/>
            <person name="Earl A."/>
            <person name="Ward D."/>
            <person name="Feldgarden M."/>
            <person name="Gevers D."/>
            <person name="Sibley C.D."/>
            <person name="Field T.R."/>
            <person name="Grinwis M."/>
            <person name="Eshaghurshan C.S."/>
            <person name="Surette M.G."/>
            <person name="Young S.K."/>
            <person name="Zeng Q."/>
            <person name="Gargeya S."/>
            <person name="Fitzgerald M."/>
            <person name="Haas B."/>
            <person name="Abouelleil A."/>
            <person name="Alvarado L."/>
            <person name="Arachchi H.M."/>
            <person name="Berlin A."/>
            <person name="Brown A."/>
            <person name="Chapman S.B."/>
            <person name="Chen Z."/>
            <person name="Dunbar C."/>
            <person name="Freedman E."/>
            <person name="Gearin G."/>
            <person name="Goldberg J."/>
            <person name="Griggs A."/>
            <person name="Gujja S."/>
            <person name="Heiman D."/>
            <person name="Howarth C."/>
            <person name="Larson L."/>
            <person name="Lui A."/>
            <person name="MacDonald P.J.P."/>
            <person name="Montmayeur A."/>
            <person name="Murphy C."/>
            <person name="Neiman D."/>
            <person name="Pearson M."/>
            <person name="Priest M."/>
            <person name="Roberts A."/>
            <person name="Saif S."/>
            <person name="Shea T."/>
            <person name="Shenoy N."/>
            <person name="Sisk P."/>
            <person name="Stolte C."/>
            <person name="Sykes S."/>
            <person name="Wortman J."/>
            <person name="Nusbaum C."/>
            <person name="Birren B."/>
        </authorList>
    </citation>
    <scope>NUCLEOTIDE SEQUENCE [LARGE SCALE GENOMIC DNA]</scope>
    <source>
        <strain evidence="9">ATCC 700633</strain>
    </source>
</reference>
<dbReference type="Gene3D" id="3.40.630.10">
    <property type="entry name" value="Zn peptidases"/>
    <property type="match status" value="2"/>
</dbReference>
<dbReference type="GO" id="GO:0008237">
    <property type="term" value="F:metallopeptidase activity"/>
    <property type="evidence" value="ECO:0007669"/>
    <property type="project" value="UniProtKB-KW"/>
</dbReference>
<comment type="caution">
    <text evidence="9">The sequence shown here is derived from an EMBL/GenBank/DDBJ whole genome shotgun (WGS) entry which is preliminary data.</text>
</comment>
<evidence type="ECO:0000313" key="9">
    <source>
        <dbReference type="EMBL" id="EEW92578.1"/>
    </source>
</evidence>
<accession>D0BN88</accession>
<dbReference type="NCBIfam" id="TIGR01887">
    <property type="entry name" value="dipeptidaselike"/>
    <property type="match status" value="1"/>
</dbReference>
<dbReference type="GO" id="GO:0008777">
    <property type="term" value="F:acetylornithine deacetylase activity"/>
    <property type="evidence" value="ECO:0007669"/>
    <property type="project" value="TreeGrafter"/>
</dbReference>
<dbReference type="AlphaFoldDB" id="D0BN88"/>
<dbReference type="GO" id="GO:0006508">
    <property type="term" value="P:proteolysis"/>
    <property type="evidence" value="ECO:0007669"/>
    <property type="project" value="UniProtKB-KW"/>
</dbReference>
<dbReference type="PANTHER" id="PTHR43808:SF31">
    <property type="entry name" value="N-ACETYL-L-CITRULLINE DEACETYLASE"/>
    <property type="match status" value="1"/>
</dbReference>
<name>D0BN88_9LACT</name>
<dbReference type="InterPro" id="IPR010964">
    <property type="entry name" value="M20A_pepV-rel"/>
</dbReference>
<organism evidence="9 10">
    <name type="scientific">Granulicatella elegans ATCC 700633</name>
    <dbReference type="NCBI Taxonomy" id="626369"/>
    <lineage>
        <taxon>Bacteria</taxon>
        <taxon>Bacillati</taxon>
        <taxon>Bacillota</taxon>
        <taxon>Bacilli</taxon>
        <taxon>Lactobacillales</taxon>
        <taxon>Carnobacteriaceae</taxon>
        <taxon>Granulicatella</taxon>
    </lineage>
</organism>
<evidence type="ECO:0000256" key="8">
    <source>
        <dbReference type="ARBA" id="ARBA00023049"/>
    </source>
</evidence>